<feature type="transmembrane region" description="Helical" evidence="5">
    <location>
        <begin position="340"/>
        <end position="364"/>
    </location>
</feature>
<sequence length="402" mass="45269">MIIIGSLIGAEWNTASAHATLQKQNPGENSTVQNVPEVLELEYNEPVYTEYTTLKVFDDQGKEIAELEPNESGQAKVVTFDSSDIKKGTYALEWETVSLDGHDISGRYQFSVGAPTASTIDTSSPIYTQTFFWFGLIRFIFQGSVLILTGLFIVNRFMSQQGAPIYDIIPKYRSAIWLLVMTAFSTGIVYLMTLPNDVINEILRLNFSTWLQFPFVISIVALIIILILFSLRNMEWIWYIIMSILILLAMAISGHVWTQSVPVYSILIRTLHLAGIAIWLGSFVYLISYLFKRPKHSYILIIKDTIFKLNVTAVVVIIITGLLMSIDATTLSAILTQPTIYTFLWISKMIMTIVLMILGAYQTYIAMGQRRDINKVIIYIELGLGICLILAGVVMSQIEIPL</sequence>
<dbReference type="PANTHER" id="PTHR34820">
    <property type="entry name" value="INNER MEMBRANE PROTEIN YEBZ"/>
    <property type="match status" value="1"/>
</dbReference>
<keyword evidence="5" id="KW-1133">Transmembrane helix</keyword>
<evidence type="ECO:0000256" key="5">
    <source>
        <dbReference type="SAM" id="Phobius"/>
    </source>
</evidence>
<dbReference type="Gene3D" id="2.60.40.1220">
    <property type="match status" value="1"/>
</dbReference>
<dbReference type="Proteomes" id="UP000256562">
    <property type="component" value="Unassembled WGS sequence"/>
</dbReference>
<dbReference type="GO" id="GO:0005507">
    <property type="term" value="F:copper ion binding"/>
    <property type="evidence" value="ECO:0007669"/>
    <property type="project" value="InterPro"/>
</dbReference>
<feature type="transmembrane region" description="Helical" evidence="5">
    <location>
        <begin position="207"/>
        <end position="229"/>
    </location>
</feature>
<accession>A0A3E0IL72</accession>
<evidence type="ECO:0000313" key="7">
    <source>
        <dbReference type="EMBL" id="REH89909.1"/>
    </source>
</evidence>
<evidence type="ECO:0000256" key="1">
    <source>
        <dbReference type="ARBA" id="ARBA00004196"/>
    </source>
</evidence>
<dbReference type="GO" id="GO:0046688">
    <property type="term" value="P:response to copper ion"/>
    <property type="evidence" value="ECO:0007669"/>
    <property type="project" value="InterPro"/>
</dbReference>
<organism evidence="7 8">
    <name type="scientific">Staphylococcus felis</name>
    <dbReference type="NCBI Taxonomy" id="46127"/>
    <lineage>
        <taxon>Bacteria</taxon>
        <taxon>Bacillati</taxon>
        <taxon>Bacillota</taxon>
        <taxon>Bacilli</taxon>
        <taxon>Bacillales</taxon>
        <taxon>Staphylococcaceae</taxon>
        <taxon>Staphylococcus</taxon>
    </lineage>
</organism>
<keyword evidence="5" id="KW-0812">Transmembrane</keyword>
<dbReference type="SUPFAM" id="SSF81296">
    <property type="entry name" value="E set domains"/>
    <property type="match status" value="1"/>
</dbReference>
<protein>
    <recommendedName>
        <fullName evidence="6">CopC domain-containing protein</fullName>
    </recommendedName>
</protein>
<reference evidence="7 8" key="1">
    <citation type="journal article" date="2018" name="Vet. Microbiol.">
        <title>Characterisation of Staphylococcus felis isolated from cats using whole genome sequencing.</title>
        <authorList>
            <person name="Worthing K."/>
            <person name="Pang S."/>
            <person name="Trott D.J."/>
            <person name="Abraham S."/>
            <person name="Coombs G.W."/>
            <person name="Jordan D."/>
            <person name="McIntyre L."/>
            <person name="Davies M.R."/>
            <person name="Norris J."/>
        </authorList>
    </citation>
    <scope>NUCLEOTIDE SEQUENCE [LARGE SCALE GENOMIC DNA]</scope>
    <source>
        <strain evidence="7 8">F9</strain>
    </source>
</reference>
<feature type="transmembrane region" description="Helical" evidence="5">
    <location>
        <begin position="236"/>
        <end position="258"/>
    </location>
</feature>
<evidence type="ECO:0000259" key="6">
    <source>
        <dbReference type="Pfam" id="PF04234"/>
    </source>
</evidence>
<proteinExistence type="predicted"/>
<keyword evidence="3" id="KW-0732">Signal</keyword>
<gene>
    <name evidence="7" type="ORF">DOS83_12900</name>
</gene>
<dbReference type="GO" id="GO:0006825">
    <property type="term" value="P:copper ion transport"/>
    <property type="evidence" value="ECO:0007669"/>
    <property type="project" value="InterPro"/>
</dbReference>
<dbReference type="PANTHER" id="PTHR34820:SF4">
    <property type="entry name" value="INNER MEMBRANE PROTEIN YEBZ"/>
    <property type="match status" value="1"/>
</dbReference>
<feature type="transmembrane region" description="Helical" evidence="5">
    <location>
        <begin position="311"/>
        <end position="334"/>
    </location>
</feature>
<evidence type="ECO:0000256" key="2">
    <source>
        <dbReference type="ARBA" id="ARBA00022723"/>
    </source>
</evidence>
<dbReference type="AlphaFoldDB" id="A0A3E0IL72"/>
<keyword evidence="5" id="KW-0472">Membrane</keyword>
<evidence type="ECO:0000313" key="8">
    <source>
        <dbReference type="Proteomes" id="UP000256562"/>
    </source>
</evidence>
<dbReference type="InterPro" id="IPR014756">
    <property type="entry name" value="Ig_E-set"/>
</dbReference>
<feature type="transmembrane region" description="Helical" evidence="5">
    <location>
        <begin position="175"/>
        <end position="195"/>
    </location>
</feature>
<feature type="transmembrane region" description="Helical" evidence="5">
    <location>
        <begin position="131"/>
        <end position="154"/>
    </location>
</feature>
<dbReference type="GO" id="GO:0042597">
    <property type="term" value="C:periplasmic space"/>
    <property type="evidence" value="ECO:0007669"/>
    <property type="project" value="InterPro"/>
</dbReference>
<dbReference type="InterPro" id="IPR032694">
    <property type="entry name" value="CopC/D"/>
</dbReference>
<name>A0A3E0IL72_9STAP</name>
<keyword evidence="4" id="KW-0186">Copper</keyword>
<keyword evidence="2" id="KW-0479">Metal-binding</keyword>
<evidence type="ECO:0000256" key="4">
    <source>
        <dbReference type="ARBA" id="ARBA00023008"/>
    </source>
</evidence>
<evidence type="ECO:0000256" key="3">
    <source>
        <dbReference type="ARBA" id="ARBA00022729"/>
    </source>
</evidence>
<dbReference type="InterPro" id="IPR014755">
    <property type="entry name" value="Cu-Rt/internalin_Ig-like"/>
</dbReference>
<feature type="transmembrane region" description="Helical" evidence="5">
    <location>
        <begin position="270"/>
        <end position="291"/>
    </location>
</feature>
<dbReference type="Pfam" id="PF04234">
    <property type="entry name" value="CopC"/>
    <property type="match status" value="1"/>
</dbReference>
<dbReference type="EMBL" id="QKXQ01000647">
    <property type="protein sequence ID" value="REH89909.1"/>
    <property type="molecule type" value="Genomic_DNA"/>
</dbReference>
<dbReference type="GO" id="GO:0030313">
    <property type="term" value="C:cell envelope"/>
    <property type="evidence" value="ECO:0007669"/>
    <property type="project" value="UniProtKB-SubCell"/>
</dbReference>
<feature type="transmembrane region" description="Helical" evidence="5">
    <location>
        <begin position="376"/>
        <end position="398"/>
    </location>
</feature>
<dbReference type="GO" id="GO:0005886">
    <property type="term" value="C:plasma membrane"/>
    <property type="evidence" value="ECO:0007669"/>
    <property type="project" value="TreeGrafter"/>
</dbReference>
<dbReference type="OrthoDB" id="2353937at2"/>
<dbReference type="InterPro" id="IPR007348">
    <property type="entry name" value="CopC_dom"/>
</dbReference>
<comment type="subcellular location">
    <subcellularLocation>
        <location evidence="1">Cell envelope</location>
    </subcellularLocation>
</comment>
<feature type="domain" description="CopC" evidence="6">
    <location>
        <begin position="18"/>
        <end position="112"/>
    </location>
</feature>
<comment type="caution">
    <text evidence="7">The sequence shown here is derived from an EMBL/GenBank/DDBJ whole genome shotgun (WGS) entry which is preliminary data.</text>
</comment>